<dbReference type="STRING" id="1169540.A0A0G4H6S3"/>
<proteinExistence type="inferred from homology"/>
<dbReference type="OMA" id="YLCFLAG"/>
<reference evidence="12 13" key="1">
    <citation type="submission" date="2014-11" db="EMBL/GenBank/DDBJ databases">
        <authorList>
            <person name="Zhu J."/>
            <person name="Qi W."/>
            <person name="Song R."/>
        </authorList>
    </citation>
    <scope>NUCLEOTIDE SEQUENCE [LARGE SCALE GENOMIC DNA]</scope>
</reference>
<feature type="domain" description="Cytochrome C biogenesis protein transmembrane" evidence="11">
    <location>
        <begin position="68"/>
        <end position="259"/>
    </location>
</feature>
<keyword evidence="4" id="KW-0150">Chloroplast</keyword>
<evidence type="ECO:0000256" key="5">
    <source>
        <dbReference type="ARBA" id="ARBA00022640"/>
    </source>
</evidence>
<feature type="transmembrane region" description="Helical" evidence="10">
    <location>
        <begin position="231"/>
        <end position="253"/>
    </location>
</feature>
<dbReference type="Pfam" id="PF02683">
    <property type="entry name" value="DsbD_TM"/>
    <property type="match status" value="1"/>
</dbReference>
<accession>A0A0G4H6S3</accession>
<organism evidence="12 13">
    <name type="scientific">Vitrella brassicaformis (strain CCMP3155)</name>
    <dbReference type="NCBI Taxonomy" id="1169540"/>
    <lineage>
        <taxon>Eukaryota</taxon>
        <taxon>Sar</taxon>
        <taxon>Alveolata</taxon>
        <taxon>Colpodellida</taxon>
        <taxon>Vitrellaceae</taxon>
        <taxon>Vitrella</taxon>
    </lineage>
</organism>
<feature type="transmembrane region" description="Helical" evidence="10">
    <location>
        <begin position="157"/>
        <end position="179"/>
    </location>
</feature>
<evidence type="ECO:0000256" key="6">
    <source>
        <dbReference type="ARBA" id="ARBA00022692"/>
    </source>
</evidence>
<dbReference type="InParanoid" id="A0A0G4H6S3"/>
<keyword evidence="6 10" id="KW-0812">Transmembrane</keyword>
<keyword evidence="7" id="KW-0201">Cytochrome c-type biogenesis</keyword>
<dbReference type="AlphaFoldDB" id="A0A0G4H6S3"/>
<evidence type="ECO:0000256" key="7">
    <source>
        <dbReference type="ARBA" id="ARBA00022748"/>
    </source>
</evidence>
<dbReference type="OrthoDB" id="40974at2759"/>
<dbReference type="Proteomes" id="UP000041254">
    <property type="component" value="Unassembled WGS sequence"/>
</dbReference>
<dbReference type="InterPro" id="IPR051790">
    <property type="entry name" value="Cytochrome_c-biogenesis_DsbD"/>
</dbReference>
<name>A0A0G4H6S3_VITBC</name>
<comment type="subcellular location">
    <subcellularLocation>
        <location evidence="1">Membrane</location>
        <topology evidence="1">Multi-pass membrane protein</topology>
    </subcellularLocation>
    <subcellularLocation>
        <location evidence="2">Plastid</location>
        <location evidence="2">Chloroplast</location>
    </subcellularLocation>
</comment>
<keyword evidence="13" id="KW-1185">Reference proteome</keyword>
<evidence type="ECO:0000259" key="11">
    <source>
        <dbReference type="Pfam" id="PF02683"/>
    </source>
</evidence>
<evidence type="ECO:0000256" key="2">
    <source>
        <dbReference type="ARBA" id="ARBA00004229"/>
    </source>
</evidence>
<comment type="similarity">
    <text evidence="3">Belongs to the DsbD family.</text>
</comment>
<evidence type="ECO:0000313" key="13">
    <source>
        <dbReference type="Proteomes" id="UP000041254"/>
    </source>
</evidence>
<sequence>MPLVCLPLELALDQLRVRSSFHRPVVRPSGRTEMQFSVQDELGLLIFDVQQTAGDIVAYQLSHLTPVSLAVLYLSGLVTSLSPCALSLLPLTIAYLAGDSSTPTDDPSRPPPIPLSSSLMFAAGLATALSSLGLGASLLGMGLFGQTSGPAERIVPVAASVLAVVMGLNVLNLVSISFPAFDGGELDEGRKLPKALQDFLFGVTSALIATPCSTPVLTALLGYVASTGDPLLGAALLFAYTLGYASPVVAAGTASGRLAQLLTQGEGREGLRWITPVTGGLLVGYGTFSTLNALFS</sequence>
<dbReference type="InterPro" id="IPR003834">
    <property type="entry name" value="Cyt_c_assmbl_TM_dom"/>
</dbReference>
<dbReference type="EMBL" id="CDMY01001040">
    <property type="protein sequence ID" value="CEM39549.1"/>
    <property type="molecule type" value="Genomic_DNA"/>
</dbReference>
<evidence type="ECO:0000256" key="9">
    <source>
        <dbReference type="ARBA" id="ARBA00023136"/>
    </source>
</evidence>
<protein>
    <recommendedName>
        <fullName evidence="11">Cytochrome C biogenesis protein transmembrane domain-containing protein</fullName>
    </recommendedName>
</protein>
<dbReference type="VEuPathDB" id="CryptoDB:Vbra_10749"/>
<keyword evidence="9 10" id="KW-0472">Membrane</keyword>
<keyword evidence="5" id="KW-0934">Plastid</keyword>
<keyword evidence="8 10" id="KW-1133">Transmembrane helix</keyword>
<dbReference type="PANTHER" id="PTHR31272:SF6">
    <property type="entry name" value="CYTOCHROME C-TYPE BIOGENESIS CCDA-LIKE CHLOROPLASTIC PROTEIN"/>
    <property type="match status" value="1"/>
</dbReference>
<dbReference type="PANTHER" id="PTHR31272">
    <property type="entry name" value="CYTOCHROME C-TYPE BIOGENESIS PROTEIN HI_1454-RELATED"/>
    <property type="match status" value="1"/>
</dbReference>
<gene>
    <name evidence="12" type="ORF">Vbra_10749</name>
</gene>
<evidence type="ECO:0000256" key="8">
    <source>
        <dbReference type="ARBA" id="ARBA00022989"/>
    </source>
</evidence>
<dbReference type="GO" id="GO:0016020">
    <property type="term" value="C:membrane"/>
    <property type="evidence" value="ECO:0007669"/>
    <property type="project" value="UniProtKB-SubCell"/>
</dbReference>
<evidence type="ECO:0000256" key="4">
    <source>
        <dbReference type="ARBA" id="ARBA00022528"/>
    </source>
</evidence>
<evidence type="ECO:0000256" key="1">
    <source>
        <dbReference type="ARBA" id="ARBA00004141"/>
    </source>
</evidence>
<evidence type="ECO:0000313" key="12">
    <source>
        <dbReference type="EMBL" id="CEM39549.1"/>
    </source>
</evidence>
<dbReference type="GO" id="GO:0017004">
    <property type="term" value="P:cytochrome complex assembly"/>
    <property type="evidence" value="ECO:0007669"/>
    <property type="project" value="UniProtKB-KW"/>
</dbReference>
<dbReference type="GO" id="GO:0009507">
    <property type="term" value="C:chloroplast"/>
    <property type="evidence" value="ECO:0007669"/>
    <property type="project" value="UniProtKB-SubCell"/>
</dbReference>
<feature type="transmembrane region" description="Helical" evidence="10">
    <location>
        <begin position="118"/>
        <end position="145"/>
    </location>
</feature>
<evidence type="ECO:0000256" key="10">
    <source>
        <dbReference type="SAM" id="Phobius"/>
    </source>
</evidence>
<feature type="transmembrane region" description="Helical" evidence="10">
    <location>
        <begin position="199"/>
        <end position="224"/>
    </location>
</feature>
<feature type="transmembrane region" description="Helical" evidence="10">
    <location>
        <begin position="273"/>
        <end position="295"/>
    </location>
</feature>
<evidence type="ECO:0000256" key="3">
    <source>
        <dbReference type="ARBA" id="ARBA00006143"/>
    </source>
</evidence>